<keyword evidence="7" id="KW-0175">Coiled coil</keyword>
<dbReference type="SUPFAM" id="SSF52540">
    <property type="entry name" value="P-loop containing nucleoside triphosphate hydrolases"/>
    <property type="match status" value="1"/>
</dbReference>
<dbReference type="Gene3D" id="3.40.50.300">
    <property type="entry name" value="P-loop containing nucleotide triphosphate hydrolases"/>
    <property type="match status" value="1"/>
</dbReference>
<keyword evidence="6" id="KW-1133">Transmembrane helix</keyword>
<evidence type="ECO:0000256" key="8">
    <source>
        <dbReference type="ARBA" id="ARBA00023128"/>
    </source>
</evidence>
<keyword evidence="8" id="KW-0496">Mitochondrion</keyword>
<dbReference type="PROSITE" id="PS51718">
    <property type="entry name" value="G_DYNAMIN_2"/>
    <property type="match status" value="1"/>
</dbReference>
<dbReference type="GO" id="GO:0051646">
    <property type="term" value="P:mitochondrion localization"/>
    <property type="evidence" value="ECO:0007669"/>
    <property type="project" value="TreeGrafter"/>
</dbReference>
<evidence type="ECO:0000256" key="1">
    <source>
        <dbReference type="ARBA" id="ARBA00004374"/>
    </source>
</evidence>
<feature type="domain" description="Dynamin-type G" evidence="11">
    <location>
        <begin position="57"/>
        <end position="297"/>
    </location>
</feature>
<dbReference type="Proteomes" id="UP000694427">
    <property type="component" value="Unplaced"/>
</dbReference>
<evidence type="ECO:0000256" key="4">
    <source>
        <dbReference type="ARBA" id="ARBA00022787"/>
    </source>
</evidence>
<organism evidence="12 13">
    <name type="scientific">Cyprinus carpio</name>
    <name type="common">Common carp</name>
    <dbReference type="NCBI Taxonomy" id="7962"/>
    <lineage>
        <taxon>Eukaryota</taxon>
        <taxon>Metazoa</taxon>
        <taxon>Chordata</taxon>
        <taxon>Craniata</taxon>
        <taxon>Vertebrata</taxon>
        <taxon>Euteleostomi</taxon>
        <taxon>Actinopterygii</taxon>
        <taxon>Neopterygii</taxon>
        <taxon>Teleostei</taxon>
        <taxon>Ostariophysi</taxon>
        <taxon>Cypriniformes</taxon>
        <taxon>Cyprinidae</taxon>
        <taxon>Cyprininae</taxon>
        <taxon>Cyprinus</taxon>
    </lineage>
</organism>
<keyword evidence="4" id="KW-1000">Mitochondrion outer membrane</keyword>
<dbReference type="GO" id="GO:0005525">
    <property type="term" value="F:GTP binding"/>
    <property type="evidence" value="ECO:0007669"/>
    <property type="project" value="UniProtKB-KW"/>
</dbReference>
<dbReference type="Ensembl" id="ENSCCRT00010135053.1">
    <property type="protein sequence ID" value="ENSCCRP00010121598.1"/>
    <property type="gene ID" value="ENSCCRG00010053092.1"/>
</dbReference>
<keyword evidence="5" id="KW-0378">Hydrolase</keyword>
<evidence type="ECO:0000256" key="2">
    <source>
        <dbReference type="ARBA" id="ARBA00022692"/>
    </source>
</evidence>
<dbReference type="CDD" id="cd09912">
    <property type="entry name" value="DLP_2"/>
    <property type="match status" value="1"/>
</dbReference>
<dbReference type="GO" id="GO:0008053">
    <property type="term" value="P:mitochondrial fusion"/>
    <property type="evidence" value="ECO:0007669"/>
    <property type="project" value="TreeGrafter"/>
</dbReference>
<evidence type="ECO:0000313" key="12">
    <source>
        <dbReference type="Ensembl" id="ENSCCRP00010121598.1"/>
    </source>
</evidence>
<dbReference type="FunFam" id="3.40.50.300:FF:000214">
    <property type="entry name" value="Mitofusin 2"/>
    <property type="match status" value="1"/>
</dbReference>
<dbReference type="InterPro" id="IPR027094">
    <property type="entry name" value="Mitofusin_fam"/>
</dbReference>
<reference evidence="12" key="1">
    <citation type="submission" date="2025-08" db="UniProtKB">
        <authorList>
            <consortium name="Ensembl"/>
        </authorList>
    </citation>
    <scope>IDENTIFICATION</scope>
</reference>
<accession>A0A8C1RYC9</accession>
<evidence type="ECO:0000256" key="6">
    <source>
        <dbReference type="ARBA" id="ARBA00022989"/>
    </source>
</evidence>
<proteinExistence type="predicted"/>
<name>A0A8C1RYC9_CYPCA</name>
<dbReference type="InterPro" id="IPR030381">
    <property type="entry name" value="G_DYNAMIN_dom"/>
</dbReference>
<protein>
    <recommendedName>
        <fullName evidence="11">Dynamin-type G domain-containing protein</fullName>
    </recommendedName>
</protein>
<evidence type="ECO:0000256" key="7">
    <source>
        <dbReference type="ARBA" id="ARBA00023054"/>
    </source>
</evidence>
<dbReference type="InterPro" id="IPR045063">
    <property type="entry name" value="Dynamin_N"/>
</dbReference>
<keyword evidence="13" id="KW-1185">Reference proteome</keyword>
<keyword evidence="10" id="KW-0472">Membrane</keyword>
<keyword evidence="3" id="KW-0547">Nucleotide-binding</keyword>
<dbReference type="InterPro" id="IPR027417">
    <property type="entry name" value="P-loop_NTPase"/>
</dbReference>
<dbReference type="PANTHER" id="PTHR10465:SF2">
    <property type="entry name" value="MITOFUSIN-1"/>
    <property type="match status" value="1"/>
</dbReference>
<evidence type="ECO:0000259" key="11">
    <source>
        <dbReference type="PROSITE" id="PS51718"/>
    </source>
</evidence>
<sequence length="324" mass="37068">MAKSRSSGPALYCMMVFNVLYPETWKSEDLEHVAEEKQCLQIQACSRKLTAIKDMLARRHMKVAFFGRTSNGKSTVINAMLRERVLPSGIGHTTNCFLSVEGTDGEHAYLTTEDSEESKSIETVNQLAHTLHMDRNQDSGGLVRVFWPKAKCALLRDDLVLMDSPGTDVTSELDSWIDRFCLDADVFVLVANSESTIMNTEKHFFHKVNERISKPNIFILNKHWDASVLEPEYLEDVRKQHMDRLDLNKAPDHIFFVSAKEVLSARIHHAQGMPETGGALFHSFERTFEVRMCSNCGDWLQDNRCLTMRLKTMKIKRSFMENES</sequence>
<dbReference type="GO" id="GO:0003924">
    <property type="term" value="F:GTPase activity"/>
    <property type="evidence" value="ECO:0007669"/>
    <property type="project" value="InterPro"/>
</dbReference>
<dbReference type="PANTHER" id="PTHR10465">
    <property type="entry name" value="TRANSMEMBRANE GTPASE FZO1"/>
    <property type="match status" value="1"/>
</dbReference>
<evidence type="ECO:0000313" key="13">
    <source>
        <dbReference type="Proteomes" id="UP000694427"/>
    </source>
</evidence>
<evidence type="ECO:0000256" key="10">
    <source>
        <dbReference type="ARBA" id="ARBA00023136"/>
    </source>
</evidence>
<evidence type="ECO:0000256" key="9">
    <source>
        <dbReference type="ARBA" id="ARBA00023134"/>
    </source>
</evidence>
<dbReference type="AlphaFoldDB" id="A0A8C1RYC9"/>
<reference evidence="12" key="2">
    <citation type="submission" date="2025-09" db="UniProtKB">
        <authorList>
            <consortium name="Ensembl"/>
        </authorList>
    </citation>
    <scope>IDENTIFICATION</scope>
</reference>
<comment type="subcellular location">
    <subcellularLocation>
        <location evidence="1">Mitochondrion outer membrane</location>
        <topology evidence="1">Multi-pass membrane protein</topology>
    </subcellularLocation>
</comment>
<dbReference type="Pfam" id="PF00350">
    <property type="entry name" value="Dynamin_N"/>
    <property type="match status" value="1"/>
</dbReference>
<evidence type="ECO:0000256" key="5">
    <source>
        <dbReference type="ARBA" id="ARBA00022801"/>
    </source>
</evidence>
<keyword evidence="2" id="KW-0812">Transmembrane</keyword>
<dbReference type="GO" id="GO:0005741">
    <property type="term" value="C:mitochondrial outer membrane"/>
    <property type="evidence" value="ECO:0007669"/>
    <property type="project" value="UniProtKB-SubCell"/>
</dbReference>
<evidence type="ECO:0000256" key="3">
    <source>
        <dbReference type="ARBA" id="ARBA00022741"/>
    </source>
</evidence>
<keyword evidence="9" id="KW-0342">GTP-binding</keyword>